<dbReference type="PANTHER" id="PTHR10672">
    <property type="entry name" value="ADDUCIN"/>
    <property type="match status" value="1"/>
</dbReference>
<dbReference type="EMBL" id="ML977501">
    <property type="protein sequence ID" value="KAF2132253.1"/>
    <property type="molecule type" value="Genomic_DNA"/>
</dbReference>
<gene>
    <name evidence="2" type="ORF">P153DRAFT_284631</name>
</gene>
<dbReference type="GeneID" id="54403769"/>
<sequence>MSTGYFPKREKVGLEDLFKGLVTACHILHYHDVLDAYGHISVRSPDNASTFWMPCNMPPALVGSQDDLVEYHVGSAEAVEKNAKPGYLERHIHSEIYKKFPAVNSVVHSHCGDVLPYCVSGVPLQNTIHMAGFLGTTVPVWDASGYYPSGSKHDLLVRDSTLGASLASAFKPATSAGFVMDKFRSALPAQIGGTSEPSKEPNHAVILLQGHGFTTVAHGIEEAVYQAIYTKEAAKVQTTALTIRNAYSGYAIEGKVDAEAGGKIKSARAKNEGGLKYLSDREAHDSYEAMQGTVARPWALWCREVEVNPLYRNECPGGD</sequence>
<dbReference type="Pfam" id="PF00596">
    <property type="entry name" value="Aldolase_II"/>
    <property type="match status" value="1"/>
</dbReference>
<evidence type="ECO:0000313" key="2">
    <source>
        <dbReference type="EMBL" id="KAF2132253.1"/>
    </source>
</evidence>
<dbReference type="GO" id="GO:0051015">
    <property type="term" value="F:actin filament binding"/>
    <property type="evidence" value="ECO:0007669"/>
    <property type="project" value="TreeGrafter"/>
</dbReference>
<dbReference type="GO" id="GO:0005856">
    <property type="term" value="C:cytoskeleton"/>
    <property type="evidence" value="ECO:0007669"/>
    <property type="project" value="TreeGrafter"/>
</dbReference>
<protein>
    <recommendedName>
        <fullName evidence="1">Class II aldolase/adducin N-terminal domain-containing protein</fullName>
    </recommendedName>
</protein>
<dbReference type="InterPro" id="IPR001303">
    <property type="entry name" value="Aldolase_II/adducin_N"/>
</dbReference>
<dbReference type="AlphaFoldDB" id="A0A6A6AM61"/>
<keyword evidence="3" id="KW-1185">Reference proteome</keyword>
<dbReference type="Proteomes" id="UP000799771">
    <property type="component" value="Unassembled WGS sequence"/>
</dbReference>
<dbReference type="SUPFAM" id="SSF53639">
    <property type="entry name" value="AraD/HMP-PK domain-like"/>
    <property type="match status" value="1"/>
</dbReference>
<dbReference type="InterPro" id="IPR036409">
    <property type="entry name" value="Aldolase_II/adducin_N_sf"/>
</dbReference>
<accession>A0A6A6AM61</accession>
<evidence type="ECO:0000259" key="1">
    <source>
        <dbReference type="SMART" id="SM01007"/>
    </source>
</evidence>
<dbReference type="OrthoDB" id="2932980at2759"/>
<feature type="domain" description="Class II aldolase/adducin N-terminal" evidence="1">
    <location>
        <begin position="19"/>
        <end position="238"/>
    </location>
</feature>
<proteinExistence type="predicted"/>
<dbReference type="SMART" id="SM01007">
    <property type="entry name" value="Aldolase_II"/>
    <property type="match status" value="1"/>
</dbReference>
<organism evidence="2 3">
    <name type="scientific">Dothidotthia symphoricarpi CBS 119687</name>
    <dbReference type="NCBI Taxonomy" id="1392245"/>
    <lineage>
        <taxon>Eukaryota</taxon>
        <taxon>Fungi</taxon>
        <taxon>Dikarya</taxon>
        <taxon>Ascomycota</taxon>
        <taxon>Pezizomycotina</taxon>
        <taxon>Dothideomycetes</taxon>
        <taxon>Pleosporomycetidae</taxon>
        <taxon>Pleosporales</taxon>
        <taxon>Dothidotthiaceae</taxon>
        <taxon>Dothidotthia</taxon>
    </lineage>
</organism>
<dbReference type="InterPro" id="IPR051017">
    <property type="entry name" value="Aldolase-II_Adducin_sf"/>
</dbReference>
<evidence type="ECO:0000313" key="3">
    <source>
        <dbReference type="Proteomes" id="UP000799771"/>
    </source>
</evidence>
<reference evidence="2" key="1">
    <citation type="journal article" date="2020" name="Stud. Mycol.">
        <title>101 Dothideomycetes genomes: a test case for predicting lifestyles and emergence of pathogens.</title>
        <authorList>
            <person name="Haridas S."/>
            <person name="Albert R."/>
            <person name="Binder M."/>
            <person name="Bloem J."/>
            <person name="Labutti K."/>
            <person name="Salamov A."/>
            <person name="Andreopoulos B."/>
            <person name="Baker S."/>
            <person name="Barry K."/>
            <person name="Bills G."/>
            <person name="Bluhm B."/>
            <person name="Cannon C."/>
            <person name="Castanera R."/>
            <person name="Culley D."/>
            <person name="Daum C."/>
            <person name="Ezra D."/>
            <person name="Gonzalez J."/>
            <person name="Henrissat B."/>
            <person name="Kuo A."/>
            <person name="Liang C."/>
            <person name="Lipzen A."/>
            <person name="Lutzoni F."/>
            <person name="Magnuson J."/>
            <person name="Mondo S."/>
            <person name="Nolan M."/>
            <person name="Ohm R."/>
            <person name="Pangilinan J."/>
            <person name="Park H.-J."/>
            <person name="Ramirez L."/>
            <person name="Alfaro M."/>
            <person name="Sun H."/>
            <person name="Tritt A."/>
            <person name="Yoshinaga Y."/>
            <person name="Zwiers L.-H."/>
            <person name="Turgeon B."/>
            <person name="Goodwin S."/>
            <person name="Spatafora J."/>
            <person name="Crous P."/>
            <person name="Grigoriev I."/>
        </authorList>
    </citation>
    <scope>NUCLEOTIDE SEQUENCE</scope>
    <source>
        <strain evidence="2">CBS 119687</strain>
    </source>
</reference>
<name>A0A6A6AM61_9PLEO</name>
<dbReference type="PANTHER" id="PTHR10672:SF41">
    <property type="entry name" value="CLASS II ALDOLASE_ADDUCIN DOMAIN PROTEIN (AFU_ORTHOLOGUE AFUA_3G01330)"/>
    <property type="match status" value="1"/>
</dbReference>
<dbReference type="RefSeq" id="XP_033526640.1">
    <property type="nucleotide sequence ID" value="XM_033663337.1"/>
</dbReference>
<dbReference type="Gene3D" id="3.40.225.10">
    <property type="entry name" value="Class II aldolase/adducin N-terminal domain"/>
    <property type="match status" value="1"/>
</dbReference>